<dbReference type="Proteomes" id="UP000243650">
    <property type="component" value="Unassembled WGS sequence"/>
</dbReference>
<feature type="domain" description="HipA-like C-terminal" evidence="3">
    <location>
        <begin position="18"/>
        <end position="175"/>
    </location>
</feature>
<evidence type="ECO:0000256" key="2">
    <source>
        <dbReference type="ARBA" id="ARBA00022777"/>
    </source>
</evidence>
<sequence length="281" mass="32685">MYNITDISNWTDDYSLQVSGTREKYWLKPDTGEDKRYLFKVPKVSNGEIWAEKVSSELGKELHLKMMHVEFAEQKERKGVILENFISNTEVMADGGEILSSILDEFNPWSLEQYSIENIITSLQPYNLEKDFIALCFFDSLIANQDRHCENWAIVLGHGSPVFSPIYDNGASLGFNAGHQKLEKLIKDERMFKGFTNRSKTLIEVEGKKKPKVLELLNYLNVHYPSYTKDEISRIESMDPARLRDILNNVPVEVMSDLEKEWVVKLVTYRKHWMVEWYEGG</sequence>
<reference evidence="4 5" key="1">
    <citation type="submission" date="2018-03" db="EMBL/GenBank/DDBJ databases">
        <title>Bacillus urumqiensis sp. nov., a moderately haloalkaliphilic bacterium isolated from a salt lake.</title>
        <authorList>
            <person name="Zhao B."/>
            <person name="Liao Z."/>
        </authorList>
    </citation>
    <scope>NUCLEOTIDE SEQUENCE [LARGE SCALE GENOMIC DNA]</scope>
    <source>
        <strain evidence="4 5">BZ-SZ-XJ18</strain>
    </source>
</reference>
<evidence type="ECO:0000313" key="5">
    <source>
        <dbReference type="Proteomes" id="UP000243650"/>
    </source>
</evidence>
<organism evidence="4 5">
    <name type="scientific">Alkalicoccus urumqiensis</name>
    <name type="common">Bacillus urumqiensis</name>
    <dbReference type="NCBI Taxonomy" id="1548213"/>
    <lineage>
        <taxon>Bacteria</taxon>
        <taxon>Bacillati</taxon>
        <taxon>Bacillota</taxon>
        <taxon>Bacilli</taxon>
        <taxon>Bacillales</taxon>
        <taxon>Bacillaceae</taxon>
        <taxon>Alkalicoccus</taxon>
    </lineage>
</organism>
<comment type="caution">
    <text evidence="4">The sequence shown here is derived from an EMBL/GenBank/DDBJ whole genome shotgun (WGS) entry which is preliminary data.</text>
</comment>
<dbReference type="Pfam" id="PF07804">
    <property type="entry name" value="HipA_C"/>
    <property type="match status" value="1"/>
</dbReference>
<dbReference type="InterPro" id="IPR012893">
    <property type="entry name" value="HipA-like_C"/>
</dbReference>
<dbReference type="OrthoDB" id="9812605at2"/>
<dbReference type="AlphaFoldDB" id="A0A2P6MJ94"/>
<keyword evidence="1" id="KW-0808">Transferase</keyword>
<proteinExistence type="predicted"/>
<evidence type="ECO:0000256" key="1">
    <source>
        <dbReference type="ARBA" id="ARBA00022679"/>
    </source>
</evidence>
<accession>A0A2P6MJ94</accession>
<keyword evidence="5" id="KW-1185">Reference proteome</keyword>
<protein>
    <submittedName>
        <fullName evidence="4">Toxin HipA</fullName>
    </submittedName>
</protein>
<dbReference type="RefSeq" id="WP_105958547.1">
    <property type="nucleotide sequence ID" value="NZ_PVNS01000004.1"/>
</dbReference>
<evidence type="ECO:0000313" key="4">
    <source>
        <dbReference type="EMBL" id="PRO66357.1"/>
    </source>
</evidence>
<dbReference type="EMBL" id="PVNS01000004">
    <property type="protein sequence ID" value="PRO66357.1"/>
    <property type="molecule type" value="Genomic_DNA"/>
</dbReference>
<dbReference type="Gene3D" id="1.10.1070.20">
    <property type="match status" value="1"/>
</dbReference>
<keyword evidence="2" id="KW-0418">Kinase</keyword>
<gene>
    <name evidence="4" type="ORF">C6I21_06020</name>
</gene>
<evidence type="ECO:0000259" key="3">
    <source>
        <dbReference type="Pfam" id="PF07804"/>
    </source>
</evidence>
<dbReference type="GO" id="GO:0016301">
    <property type="term" value="F:kinase activity"/>
    <property type="evidence" value="ECO:0007669"/>
    <property type="project" value="UniProtKB-KW"/>
</dbReference>
<name>A0A2P6MJ94_ALKUR</name>